<dbReference type="Proteomes" id="UP000001692">
    <property type="component" value="Chromosome 2"/>
</dbReference>
<dbReference type="EMBL" id="CU633750">
    <property type="protein sequence ID" value="CAP63365.1"/>
    <property type="molecule type" value="Genomic_DNA"/>
</dbReference>
<name>B2AHW6_CUPTR</name>
<dbReference type="eggNOG" id="COG1765">
    <property type="taxonomic scope" value="Bacteria"/>
</dbReference>
<dbReference type="InterPro" id="IPR036102">
    <property type="entry name" value="OsmC/Ohrsf"/>
</dbReference>
<accession>B2AHW6</accession>
<organism evidence="1 2">
    <name type="scientific">Cupriavidus taiwanensis (strain DSM 17343 / BCRC 17206 / CCUG 44338 / CIP 107171 / LMG 19424 / R1)</name>
    <name type="common">Ralstonia taiwanensis (strain LMG 19424)</name>
    <dbReference type="NCBI Taxonomy" id="977880"/>
    <lineage>
        <taxon>Bacteria</taxon>
        <taxon>Pseudomonadati</taxon>
        <taxon>Pseudomonadota</taxon>
        <taxon>Betaproteobacteria</taxon>
        <taxon>Burkholderiales</taxon>
        <taxon>Burkholderiaceae</taxon>
        <taxon>Cupriavidus</taxon>
    </lineage>
</organism>
<dbReference type="InterPro" id="IPR003718">
    <property type="entry name" value="OsmC/Ohr_fam"/>
</dbReference>
<dbReference type="Pfam" id="PF02566">
    <property type="entry name" value="OsmC"/>
    <property type="match status" value="1"/>
</dbReference>
<dbReference type="InterPro" id="IPR015946">
    <property type="entry name" value="KH_dom-like_a/b"/>
</dbReference>
<reference evidence="1 2" key="1">
    <citation type="journal article" date="2008" name="Genome Res.">
        <title>Genome sequence of the beta-rhizobium Cupriavidus taiwanensis and comparative genomics of rhizobia.</title>
        <authorList>
            <person name="Amadou C."/>
            <person name="Pascal G."/>
            <person name="Mangenot S."/>
            <person name="Glew M."/>
            <person name="Bontemps C."/>
            <person name="Capela D."/>
            <person name="Carrere S."/>
            <person name="Cruveiller S."/>
            <person name="Dossat C."/>
            <person name="Lajus A."/>
            <person name="Marchetti M."/>
            <person name="Poinsot V."/>
            <person name="Rouy Z."/>
            <person name="Servin B."/>
            <person name="Saad M."/>
            <person name="Schenowitz C."/>
            <person name="Barbe V."/>
            <person name="Batut J."/>
            <person name="Medigue C."/>
            <person name="Masson-Boivin C."/>
        </authorList>
    </citation>
    <scope>NUCLEOTIDE SEQUENCE [LARGE SCALE GENOMIC DNA]</scope>
    <source>
        <strain evidence="2">DSM 17343 / BCRC 17206 / CCUG 44338 / CIP 107171 / LMG 19424 / R1</strain>
    </source>
</reference>
<sequence>MMRWGRSMTIQATWKPSQGNSICQLTNGTAAWQADLDASAGGDTRYPNPHDLLDSALAACTTLTLQLYAKRKGYPITEVHVSVGHEEANGTYTMQREVKVSGDLSPQILEDLLRVANRCPVHKTLSGQFSIQTSLA</sequence>
<dbReference type="EC" id="1.11.1.15" evidence="1"/>
<dbReference type="PANTHER" id="PTHR39624:SF2">
    <property type="entry name" value="OSMC-LIKE PROTEIN"/>
    <property type="match status" value="1"/>
</dbReference>
<proteinExistence type="predicted"/>
<dbReference type="Gene3D" id="3.30.300.20">
    <property type="match status" value="1"/>
</dbReference>
<dbReference type="SUPFAM" id="SSF82784">
    <property type="entry name" value="OsmC-like"/>
    <property type="match status" value="1"/>
</dbReference>
<keyword evidence="1" id="KW-0575">Peroxidase</keyword>
<dbReference type="HOGENOM" id="CLU_100275_4_0_4"/>
<dbReference type="KEGG" id="cti:RALTA_B0163"/>
<protein>
    <submittedName>
        <fullName evidence="1">Hydroperoxide resistance protein, OsmC-like protein</fullName>
        <ecNumber evidence="1">1.11.1.15</ecNumber>
    </submittedName>
</protein>
<keyword evidence="1" id="KW-0560">Oxidoreductase</keyword>
<dbReference type="AlphaFoldDB" id="B2AHW6"/>
<evidence type="ECO:0000313" key="1">
    <source>
        <dbReference type="EMBL" id="CAP63365.1"/>
    </source>
</evidence>
<keyword evidence="2" id="KW-1185">Reference proteome</keyword>
<dbReference type="GO" id="GO:0004601">
    <property type="term" value="F:peroxidase activity"/>
    <property type="evidence" value="ECO:0007669"/>
    <property type="project" value="UniProtKB-KW"/>
</dbReference>
<evidence type="ECO:0000313" key="2">
    <source>
        <dbReference type="Proteomes" id="UP000001692"/>
    </source>
</evidence>
<dbReference type="PANTHER" id="PTHR39624">
    <property type="entry name" value="PROTEIN INVOLVED IN RIMO-MEDIATED BETA-METHYLTHIOLATION OF RIBOSOMAL PROTEIN S12 YCAO"/>
    <property type="match status" value="1"/>
</dbReference>
<gene>
    <name evidence="1" type="ordered locus">RALTA_B0163</name>
</gene>